<organism evidence="2">
    <name type="scientific">Populus trichocarpa</name>
    <name type="common">Western balsam poplar</name>
    <name type="synonym">Populus balsamifera subsp. trichocarpa</name>
    <dbReference type="NCBI Taxonomy" id="3694"/>
    <lineage>
        <taxon>Eukaryota</taxon>
        <taxon>Viridiplantae</taxon>
        <taxon>Streptophyta</taxon>
        <taxon>Embryophyta</taxon>
        <taxon>Tracheophyta</taxon>
        <taxon>Spermatophyta</taxon>
        <taxon>Magnoliopsida</taxon>
        <taxon>eudicotyledons</taxon>
        <taxon>Gunneridae</taxon>
        <taxon>Pentapetalae</taxon>
        <taxon>rosids</taxon>
        <taxon>fabids</taxon>
        <taxon>Malpighiales</taxon>
        <taxon>Salicaceae</taxon>
        <taxon>Saliceae</taxon>
        <taxon>Populus</taxon>
    </lineage>
</organism>
<dbReference type="AlphaFoldDB" id="A9P8H9"/>
<evidence type="ECO:0000313" key="2">
    <source>
        <dbReference type="EMBL" id="ABK92682.1"/>
    </source>
</evidence>
<proteinExistence type="evidence at transcript level"/>
<name>A9P8H9_POPTR</name>
<sequence length="69" mass="7923">MFSCQVDCTLSKASFIFLQNSFVFLSAEFESLHYRGRRSGFLNIYININIISISYYYGLLATVAYGNDE</sequence>
<feature type="transmembrane region" description="Helical" evidence="1">
    <location>
        <begin position="44"/>
        <end position="66"/>
    </location>
</feature>
<keyword evidence="1" id="KW-0812">Transmembrane</keyword>
<reference evidence="2" key="1">
    <citation type="journal article" date="2008" name="BMC Genomics">
        <title>Analysis of 4,664 high-quality sequence-finished poplar full-length cDNA clones and their utility for the discovery of genes responding to insect feeding.</title>
        <authorList>
            <person name="Ralph S.G."/>
            <person name="Chun H.J."/>
            <person name="Cooper D."/>
            <person name="Kirkpatrick R."/>
            <person name="Kolosova N."/>
            <person name="Gunter L."/>
            <person name="Tuskan G.A."/>
            <person name="Douglas C.J."/>
            <person name="Holt R.A."/>
            <person name="Jones S.J."/>
            <person name="Marra M.A."/>
            <person name="Bohlmann J."/>
        </authorList>
    </citation>
    <scope>NUCLEOTIDE SEQUENCE</scope>
    <source>
        <tissue evidence="2">Outer xylem</tissue>
    </source>
</reference>
<keyword evidence="1" id="KW-1133">Transmembrane helix</keyword>
<protein>
    <submittedName>
        <fullName evidence="2">Uncharacterized protein</fullName>
    </submittedName>
</protein>
<evidence type="ECO:0000256" key="1">
    <source>
        <dbReference type="SAM" id="Phobius"/>
    </source>
</evidence>
<keyword evidence="1" id="KW-0472">Membrane</keyword>
<dbReference type="EMBL" id="EF144440">
    <property type="protein sequence ID" value="ABK92682.1"/>
    <property type="molecule type" value="mRNA"/>
</dbReference>
<accession>A9P8H9</accession>